<gene>
    <name evidence="2" type="ORF">AFE02nite_11270</name>
</gene>
<reference evidence="2 3" key="1">
    <citation type="submission" date="2019-07" db="EMBL/GenBank/DDBJ databases">
        <title>Whole genome shotgun sequence of Actinotalea fermentans NBRC 105374.</title>
        <authorList>
            <person name="Hosoyama A."/>
            <person name="Uohara A."/>
            <person name="Ohji S."/>
            <person name="Ichikawa N."/>
        </authorList>
    </citation>
    <scope>NUCLEOTIDE SEQUENCE [LARGE SCALE GENOMIC DNA]</scope>
    <source>
        <strain evidence="2 3">NBRC 105374</strain>
    </source>
</reference>
<dbReference type="RefSeq" id="WP_052113475.1">
    <property type="nucleotide sequence ID" value="NZ_BJYK01000001.1"/>
</dbReference>
<dbReference type="SUPFAM" id="SSF51735">
    <property type="entry name" value="NAD(P)-binding Rossmann-fold domains"/>
    <property type="match status" value="1"/>
</dbReference>
<name>A0A511YW26_9CELL</name>
<protein>
    <recommendedName>
        <fullName evidence="1">NAD-dependent epimerase/dehydratase domain-containing protein</fullName>
    </recommendedName>
</protein>
<accession>A0A511YW26</accession>
<organism evidence="2 3">
    <name type="scientific">Actinotalea fermentans</name>
    <dbReference type="NCBI Taxonomy" id="43671"/>
    <lineage>
        <taxon>Bacteria</taxon>
        <taxon>Bacillati</taxon>
        <taxon>Actinomycetota</taxon>
        <taxon>Actinomycetes</taxon>
        <taxon>Micrococcales</taxon>
        <taxon>Cellulomonadaceae</taxon>
        <taxon>Actinotalea</taxon>
    </lineage>
</organism>
<comment type="caution">
    <text evidence="2">The sequence shown here is derived from an EMBL/GenBank/DDBJ whole genome shotgun (WGS) entry which is preliminary data.</text>
</comment>
<dbReference type="GO" id="GO:0005737">
    <property type="term" value="C:cytoplasm"/>
    <property type="evidence" value="ECO:0007669"/>
    <property type="project" value="TreeGrafter"/>
</dbReference>
<dbReference type="InterPro" id="IPR051783">
    <property type="entry name" value="NAD(P)-dependent_oxidoreduct"/>
</dbReference>
<proteinExistence type="predicted"/>
<dbReference type="InterPro" id="IPR001509">
    <property type="entry name" value="Epimerase_deHydtase"/>
</dbReference>
<evidence type="ECO:0000313" key="2">
    <source>
        <dbReference type="EMBL" id="GEN79393.1"/>
    </source>
</evidence>
<dbReference type="Gene3D" id="3.40.50.720">
    <property type="entry name" value="NAD(P)-binding Rossmann-like Domain"/>
    <property type="match status" value="1"/>
</dbReference>
<dbReference type="GO" id="GO:0004029">
    <property type="term" value="F:aldehyde dehydrogenase (NAD+) activity"/>
    <property type="evidence" value="ECO:0007669"/>
    <property type="project" value="TreeGrafter"/>
</dbReference>
<dbReference type="OrthoDB" id="9787292at2"/>
<feature type="domain" description="NAD-dependent epimerase/dehydratase" evidence="1">
    <location>
        <begin position="4"/>
        <end position="206"/>
    </location>
</feature>
<evidence type="ECO:0000313" key="3">
    <source>
        <dbReference type="Proteomes" id="UP000321484"/>
    </source>
</evidence>
<dbReference type="AlphaFoldDB" id="A0A511YW26"/>
<keyword evidence="3" id="KW-1185">Reference proteome</keyword>
<sequence length="295" mass="29368">MELLLTGATGYLGGVVARRLAEAGHALTAVVREPSRATGLPAGTRLVQGAVESPEVLADAASRVDGVVHLAPSGGLATDLAAARAFTDALAGRGGVLVWTTGVWVLGPTDGGAAAEDSPTAPIALVHDRVAAERAVLSAADVVRAVVLRPGIVHGHGGGIPALLVEQARRAGTGVVTGAADVRWPMVHVDDLADLYVAAVERAASGSVLHGVAEEGVPVTDLATAAAHAAGAGPGWTVRSTAETATEVGAAFADALATSQVVSATRTRFALGWHPRRVGAVTDVAAGSYARPSAA</sequence>
<dbReference type="Proteomes" id="UP000321484">
    <property type="component" value="Unassembled WGS sequence"/>
</dbReference>
<dbReference type="PANTHER" id="PTHR48079">
    <property type="entry name" value="PROTEIN YEEZ"/>
    <property type="match status" value="1"/>
</dbReference>
<evidence type="ECO:0000259" key="1">
    <source>
        <dbReference type="Pfam" id="PF01370"/>
    </source>
</evidence>
<dbReference type="InterPro" id="IPR036291">
    <property type="entry name" value="NAD(P)-bd_dom_sf"/>
</dbReference>
<dbReference type="Pfam" id="PF01370">
    <property type="entry name" value="Epimerase"/>
    <property type="match status" value="1"/>
</dbReference>
<dbReference type="PANTHER" id="PTHR48079:SF6">
    <property type="entry name" value="NAD(P)-BINDING DOMAIN-CONTAINING PROTEIN-RELATED"/>
    <property type="match status" value="1"/>
</dbReference>
<dbReference type="EMBL" id="BJYK01000001">
    <property type="protein sequence ID" value="GEN79393.1"/>
    <property type="molecule type" value="Genomic_DNA"/>
</dbReference>